<reference evidence="3" key="1">
    <citation type="submission" date="2020-01" db="EMBL/GenBank/DDBJ databases">
        <authorList>
            <consortium name="DOE Joint Genome Institute"/>
            <person name="Haridas S."/>
            <person name="Albert R."/>
            <person name="Binder M."/>
            <person name="Bloem J."/>
            <person name="Labutti K."/>
            <person name="Salamov A."/>
            <person name="Andreopoulos B."/>
            <person name="Baker S.E."/>
            <person name="Barry K."/>
            <person name="Bills G."/>
            <person name="Bluhm B.H."/>
            <person name="Cannon C."/>
            <person name="Castanera R."/>
            <person name="Culley D.E."/>
            <person name="Daum C."/>
            <person name="Ezra D."/>
            <person name="Gonzalez J.B."/>
            <person name="Henrissat B."/>
            <person name="Kuo A."/>
            <person name="Liang C."/>
            <person name="Lipzen A."/>
            <person name="Lutzoni F."/>
            <person name="Magnuson J."/>
            <person name="Mondo S."/>
            <person name="Nolan M."/>
            <person name="Ohm R."/>
            <person name="Pangilinan J."/>
            <person name="Park H.-J."/>
            <person name="Ramirez L."/>
            <person name="Alfaro M."/>
            <person name="Sun H."/>
            <person name="Tritt A."/>
            <person name="Yoshinaga Y."/>
            <person name="Zwiers L.-H."/>
            <person name="Turgeon B.G."/>
            <person name="Goodwin S.B."/>
            <person name="Spatafora J.W."/>
            <person name="Crous P.W."/>
            <person name="Grigoriev I.V."/>
        </authorList>
    </citation>
    <scope>NUCLEOTIDE SEQUENCE</scope>
    <source>
        <strain evidence="3">IPT5</strain>
    </source>
</reference>
<dbReference type="EMBL" id="MU006295">
    <property type="protein sequence ID" value="KAF2853470.1"/>
    <property type="molecule type" value="Genomic_DNA"/>
</dbReference>
<organism evidence="3 4">
    <name type="scientific">Plenodomus tracheiphilus IPT5</name>
    <dbReference type="NCBI Taxonomy" id="1408161"/>
    <lineage>
        <taxon>Eukaryota</taxon>
        <taxon>Fungi</taxon>
        <taxon>Dikarya</taxon>
        <taxon>Ascomycota</taxon>
        <taxon>Pezizomycotina</taxon>
        <taxon>Dothideomycetes</taxon>
        <taxon>Pleosporomycetidae</taxon>
        <taxon>Pleosporales</taxon>
        <taxon>Pleosporineae</taxon>
        <taxon>Leptosphaeriaceae</taxon>
        <taxon>Plenodomus</taxon>
    </lineage>
</organism>
<sequence length="316" mass="33940">MRTDFLLCAMVGMVGATAIIPRQDDGYGTPDPAAYEPAGYDDGSDAKGDYSAKPYTPKPPAPVKAEYHAAPTPTPGYKAAPADDGYGAAPALPMKSYETDKYTEVAKQKGYSAEPYSSGAGYAWRPKTSHPEFFSLRVDQACVDGDDPATVCPFADYAVRLEQGIVIATPYNKWWDPKLPIFFVDDDTELYTVSKKPLQLFVDTVTGALRYSPVGFLPPNSIAFSFYKTGNNPLGNVGPSPATLSWPSTQGNTLFGDGPWNLCALGNTGQFQVFISNENYNADTPAGVFKDIAECTRVSLAAINASPWRTGASAPY</sequence>
<accession>A0A6A7BDK6</accession>
<name>A0A6A7BDK6_9PLEO</name>
<keyword evidence="2" id="KW-0732">Signal</keyword>
<feature type="region of interest" description="Disordered" evidence="1">
    <location>
        <begin position="21"/>
        <end position="66"/>
    </location>
</feature>
<keyword evidence="4" id="KW-1185">Reference proteome</keyword>
<evidence type="ECO:0000313" key="3">
    <source>
        <dbReference type="EMBL" id="KAF2853470.1"/>
    </source>
</evidence>
<dbReference type="AlphaFoldDB" id="A0A6A7BDK6"/>
<feature type="signal peptide" evidence="2">
    <location>
        <begin position="1"/>
        <end position="16"/>
    </location>
</feature>
<dbReference type="Proteomes" id="UP000799423">
    <property type="component" value="Unassembled WGS sequence"/>
</dbReference>
<evidence type="ECO:0000256" key="2">
    <source>
        <dbReference type="SAM" id="SignalP"/>
    </source>
</evidence>
<dbReference type="OrthoDB" id="3749155at2759"/>
<evidence type="ECO:0000313" key="4">
    <source>
        <dbReference type="Proteomes" id="UP000799423"/>
    </source>
</evidence>
<proteinExistence type="predicted"/>
<feature type="chain" id="PRO_5025640322" evidence="2">
    <location>
        <begin position="17"/>
        <end position="316"/>
    </location>
</feature>
<evidence type="ECO:0000256" key="1">
    <source>
        <dbReference type="SAM" id="MobiDB-lite"/>
    </source>
</evidence>
<protein>
    <submittedName>
        <fullName evidence="3">Uncharacterized protein</fullName>
    </submittedName>
</protein>
<gene>
    <name evidence="3" type="ORF">T440DRAFT_476729</name>
</gene>